<evidence type="ECO:0000256" key="1">
    <source>
        <dbReference type="SAM" id="SignalP"/>
    </source>
</evidence>
<organism evidence="2 3">
    <name type="scientific">Aquimarina litoralis</name>
    <dbReference type="NCBI Taxonomy" id="584605"/>
    <lineage>
        <taxon>Bacteria</taxon>
        <taxon>Pseudomonadati</taxon>
        <taxon>Bacteroidota</taxon>
        <taxon>Flavobacteriia</taxon>
        <taxon>Flavobacteriales</taxon>
        <taxon>Flavobacteriaceae</taxon>
        <taxon>Aquimarina</taxon>
    </lineage>
</organism>
<name>A0ABN1J8A2_9FLAO</name>
<protein>
    <recommendedName>
        <fullName evidence="4">Lipoprotein</fullName>
    </recommendedName>
</protein>
<comment type="caution">
    <text evidence="2">The sequence shown here is derived from an EMBL/GenBank/DDBJ whole genome shotgun (WGS) entry which is preliminary data.</text>
</comment>
<gene>
    <name evidence="2" type="ORF">GCM10009430_44270</name>
</gene>
<keyword evidence="1" id="KW-0732">Signal</keyword>
<dbReference type="Proteomes" id="UP001501758">
    <property type="component" value="Unassembled WGS sequence"/>
</dbReference>
<feature type="chain" id="PRO_5045355598" description="Lipoprotein" evidence="1">
    <location>
        <begin position="25"/>
        <end position="162"/>
    </location>
</feature>
<proteinExistence type="predicted"/>
<reference evidence="2 3" key="1">
    <citation type="journal article" date="2019" name="Int. J. Syst. Evol. Microbiol.">
        <title>The Global Catalogue of Microorganisms (GCM) 10K type strain sequencing project: providing services to taxonomists for standard genome sequencing and annotation.</title>
        <authorList>
            <consortium name="The Broad Institute Genomics Platform"/>
            <consortium name="The Broad Institute Genome Sequencing Center for Infectious Disease"/>
            <person name="Wu L."/>
            <person name="Ma J."/>
        </authorList>
    </citation>
    <scope>NUCLEOTIDE SEQUENCE [LARGE SCALE GENOMIC DNA]</scope>
    <source>
        <strain evidence="2 3">JCM 15974</strain>
    </source>
</reference>
<keyword evidence="3" id="KW-1185">Reference proteome</keyword>
<evidence type="ECO:0000313" key="3">
    <source>
        <dbReference type="Proteomes" id="UP001501758"/>
    </source>
</evidence>
<dbReference type="PROSITE" id="PS51257">
    <property type="entry name" value="PROKAR_LIPOPROTEIN"/>
    <property type="match status" value="1"/>
</dbReference>
<evidence type="ECO:0008006" key="4">
    <source>
        <dbReference type="Google" id="ProtNLM"/>
    </source>
</evidence>
<dbReference type="EMBL" id="BAAAGE010000006">
    <property type="protein sequence ID" value="GAA0731757.1"/>
    <property type="molecule type" value="Genomic_DNA"/>
</dbReference>
<accession>A0ABN1J8A2</accession>
<evidence type="ECO:0000313" key="2">
    <source>
        <dbReference type="EMBL" id="GAA0731757.1"/>
    </source>
</evidence>
<sequence length="162" mass="17924">MKKIGKLILTLVLVTIYSCSTEDANDSLNQQNLNPEITQKSSCGFGLFPNQEYDCGFQRGYSDWVYHYNTTVRNYNYDPCEEIRIVTPNGTVGIAAGKTNASGNIIQITQNNNQGYYDDLFDDLSTDYLRGKADGYSFGRGQEPLSLPGDPDCTNGLGDGIF</sequence>
<feature type="signal peptide" evidence="1">
    <location>
        <begin position="1"/>
        <end position="24"/>
    </location>
</feature>
<dbReference type="RefSeq" id="WP_343914430.1">
    <property type="nucleotide sequence ID" value="NZ_BAAAGE010000006.1"/>
</dbReference>